<keyword evidence="3" id="KW-1185">Reference proteome</keyword>
<protein>
    <recommendedName>
        <fullName evidence="4">DUF4283 domain-containing protein</fullName>
    </recommendedName>
</protein>
<evidence type="ECO:0008006" key="4">
    <source>
        <dbReference type="Google" id="ProtNLM"/>
    </source>
</evidence>
<proteinExistence type="predicted"/>
<feature type="compositionally biased region" description="Low complexity" evidence="1">
    <location>
        <begin position="245"/>
        <end position="258"/>
    </location>
</feature>
<feature type="region of interest" description="Disordered" evidence="1">
    <location>
        <begin position="150"/>
        <end position="187"/>
    </location>
</feature>
<sequence>MSGKYGLAVKLSESFKERLEKRWDNTMVVKMLGRTVGCRTLCGRLHTLWKPSRPMKVVDLEEDFFLVRLDCEEDYYRALTRVLGLSSAMHSLCSRGIPHFGLQMAVSQAVIWACFADFPPFWVAVEVDLTKPLRGSVEFDDRDFKRRSDLGSQGAATASQEKAGTSTTSGVGSWMNAPRQGRRRRANVTVSEPQVEVSGSCFNVFNSPAFQEAEQQEVIEVSAPVSSVAVVSSPPRQAIGKRARSQGASTGSGAAQGSPRGVRPQQLHLPCLWLLPIVDVISEATNTIPESFVSPPPTLVVQPTILERQPSPHTRPPDLNVISRTKTLDKEKKKTPVVLPLRKPPVTVSASRKLSLGGDGVPETRILCWNVCGIANAATQATVRDYACMNKVSVAVLVEPRISGATAAMVGPSFTWLRGLVWEWLDRALGNQLWLQSFPSSQASDSLVPDALASLSTELAVWNVEVFGNIVRRKWVLMKRLAGIQRYLSLRPSPFLSSLAENLMVRRRHNYVVALRDEDGRWCTDQQKLQRLAVWFYSKLFFETDLAPPSFPLSGLFPRLAEEVAERPPFNPIASIQAYCWDILHSLSLYHPISSASPPHPLSVWQGDSVYSLGVVGEYLCMRDSPQWKTGSECDFIPRTFKNGRHVMLQFAQGEIHVLLWNNIKCNNNLDKSDDEAGKYSKNIEMYACVHREAIAYTETLNSPYAS</sequence>
<evidence type="ECO:0000256" key="1">
    <source>
        <dbReference type="SAM" id="MobiDB-lite"/>
    </source>
</evidence>
<comment type="caution">
    <text evidence="2">The sequence shown here is derived from an EMBL/GenBank/DDBJ whole genome shotgun (WGS) entry which is preliminary data.</text>
</comment>
<dbReference type="OrthoDB" id="994333at2759"/>
<feature type="region of interest" description="Disordered" evidence="1">
    <location>
        <begin position="235"/>
        <end position="262"/>
    </location>
</feature>
<name>A0A9Q0JB62_9ROSI</name>
<feature type="compositionally biased region" description="Polar residues" evidence="1">
    <location>
        <begin position="150"/>
        <end position="171"/>
    </location>
</feature>
<reference evidence="2" key="2">
    <citation type="journal article" date="2023" name="Plants (Basel)">
        <title>Annotation of the Turnera subulata (Passifloraceae) Draft Genome Reveals the S-Locus Evolved after the Divergence of Turneroideae from Passifloroideae in a Stepwise Manner.</title>
        <authorList>
            <person name="Henning P.M."/>
            <person name="Roalson E.H."/>
            <person name="Mir W."/>
            <person name="McCubbin A.G."/>
            <person name="Shore J.S."/>
        </authorList>
    </citation>
    <scope>NUCLEOTIDE SEQUENCE</scope>
    <source>
        <strain evidence="2">F60SS</strain>
    </source>
</reference>
<accession>A0A9Q0JB62</accession>
<dbReference type="AlphaFoldDB" id="A0A9Q0JB62"/>
<gene>
    <name evidence="2" type="ORF">Tsubulata_039682</name>
</gene>
<organism evidence="2 3">
    <name type="scientific">Turnera subulata</name>
    <dbReference type="NCBI Taxonomy" id="218843"/>
    <lineage>
        <taxon>Eukaryota</taxon>
        <taxon>Viridiplantae</taxon>
        <taxon>Streptophyta</taxon>
        <taxon>Embryophyta</taxon>
        <taxon>Tracheophyta</taxon>
        <taxon>Spermatophyta</taxon>
        <taxon>Magnoliopsida</taxon>
        <taxon>eudicotyledons</taxon>
        <taxon>Gunneridae</taxon>
        <taxon>Pentapetalae</taxon>
        <taxon>rosids</taxon>
        <taxon>fabids</taxon>
        <taxon>Malpighiales</taxon>
        <taxon>Passifloraceae</taxon>
        <taxon>Turnera</taxon>
    </lineage>
</organism>
<evidence type="ECO:0000313" key="2">
    <source>
        <dbReference type="EMBL" id="KAJ4835138.1"/>
    </source>
</evidence>
<evidence type="ECO:0000313" key="3">
    <source>
        <dbReference type="Proteomes" id="UP001141552"/>
    </source>
</evidence>
<reference evidence="2" key="1">
    <citation type="submission" date="2022-02" db="EMBL/GenBank/DDBJ databases">
        <authorList>
            <person name="Henning P.M."/>
            <person name="McCubbin A.G."/>
            <person name="Shore J.S."/>
        </authorList>
    </citation>
    <scope>NUCLEOTIDE SEQUENCE</scope>
    <source>
        <strain evidence="2">F60SS</strain>
        <tissue evidence="2">Leaves</tissue>
    </source>
</reference>
<dbReference type="EMBL" id="JAKUCV010004514">
    <property type="protein sequence ID" value="KAJ4835138.1"/>
    <property type="molecule type" value="Genomic_DNA"/>
</dbReference>
<dbReference type="Proteomes" id="UP001141552">
    <property type="component" value="Unassembled WGS sequence"/>
</dbReference>